<keyword evidence="3" id="KW-1185">Reference proteome</keyword>
<keyword evidence="1" id="KW-1133">Transmembrane helix</keyword>
<protein>
    <submittedName>
        <fullName evidence="2">Uncharacterized protein</fullName>
    </submittedName>
</protein>
<accession>A0ABT7ZPU2</accession>
<keyword evidence="1" id="KW-0472">Membrane</keyword>
<evidence type="ECO:0000256" key="1">
    <source>
        <dbReference type="SAM" id="Phobius"/>
    </source>
</evidence>
<gene>
    <name evidence="2" type="ORF">QMA01_17920</name>
</gene>
<evidence type="ECO:0000313" key="3">
    <source>
        <dbReference type="Proteomes" id="UP001225873"/>
    </source>
</evidence>
<dbReference type="RefSeq" id="WP_290215596.1">
    <property type="nucleotide sequence ID" value="NZ_JASDCQ010000012.1"/>
</dbReference>
<keyword evidence="1" id="KW-0812">Transmembrane</keyword>
<organism evidence="2 3">
    <name type="scientific">Planococcus notacanthi</name>
    <dbReference type="NCBI Taxonomy" id="3035188"/>
    <lineage>
        <taxon>Bacteria</taxon>
        <taxon>Bacillati</taxon>
        <taxon>Bacillota</taxon>
        <taxon>Bacilli</taxon>
        <taxon>Bacillales</taxon>
        <taxon>Caryophanaceae</taxon>
        <taxon>Planococcus</taxon>
    </lineage>
</organism>
<evidence type="ECO:0000313" key="2">
    <source>
        <dbReference type="EMBL" id="MDN3429176.1"/>
    </source>
</evidence>
<name>A0ABT7ZPU2_9BACL</name>
<dbReference type="EMBL" id="JASDCQ010000012">
    <property type="protein sequence ID" value="MDN3429176.1"/>
    <property type="molecule type" value="Genomic_DNA"/>
</dbReference>
<feature type="transmembrane region" description="Helical" evidence="1">
    <location>
        <begin position="7"/>
        <end position="33"/>
    </location>
</feature>
<sequence>MRIGYLIGVLFFLTGSIMLFLHKLASVMIHYLMNFVNEETIKLNGAFDLVGILFMIVGVLIGAYSFSAARKIAQSPLT</sequence>
<feature type="transmembrane region" description="Helical" evidence="1">
    <location>
        <begin position="45"/>
        <end position="66"/>
    </location>
</feature>
<reference evidence="2 3" key="1">
    <citation type="submission" date="2023-03" db="EMBL/GenBank/DDBJ databases">
        <authorList>
            <person name="Uniacke-Lowe S."/>
            <person name="Ross P."/>
            <person name="Hill C."/>
        </authorList>
    </citation>
    <scope>NUCLEOTIDE SEQUENCE [LARGE SCALE GENOMIC DNA]</scope>
    <source>
        <strain evidence="2 3">APC 4016</strain>
    </source>
</reference>
<dbReference type="Proteomes" id="UP001225873">
    <property type="component" value="Unassembled WGS sequence"/>
</dbReference>
<comment type="caution">
    <text evidence="2">The sequence shown here is derived from an EMBL/GenBank/DDBJ whole genome shotgun (WGS) entry which is preliminary data.</text>
</comment>
<proteinExistence type="predicted"/>